<organism evidence="2 3">
    <name type="scientific">Leptosia nina</name>
    <dbReference type="NCBI Taxonomy" id="320188"/>
    <lineage>
        <taxon>Eukaryota</taxon>
        <taxon>Metazoa</taxon>
        <taxon>Ecdysozoa</taxon>
        <taxon>Arthropoda</taxon>
        <taxon>Hexapoda</taxon>
        <taxon>Insecta</taxon>
        <taxon>Pterygota</taxon>
        <taxon>Neoptera</taxon>
        <taxon>Endopterygota</taxon>
        <taxon>Lepidoptera</taxon>
        <taxon>Glossata</taxon>
        <taxon>Ditrysia</taxon>
        <taxon>Papilionoidea</taxon>
        <taxon>Pieridae</taxon>
        <taxon>Pierinae</taxon>
        <taxon>Leptosia</taxon>
    </lineage>
</organism>
<feature type="region of interest" description="Disordered" evidence="1">
    <location>
        <begin position="31"/>
        <end position="60"/>
    </location>
</feature>
<feature type="region of interest" description="Disordered" evidence="1">
    <location>
        <begin position="105"/>
        <end position="134"/>
    </location>
</feature>
<dbReference type="EMBL" id="CAVLEF010000040">
    <property type="protein sequence ID" value="CAK1549766.1"/>
    <property type="molecule type" value="Genomic_DNA"/>
</dbReference>
<gene>
    <name evidence="2" type="ORF">LNINA_LOCUS9040</name>
</gene>
<accession>A0AAV1JLI1</accession>
<proteinExistence type="predicted"/>
<evidence type="ECO:0000313" key="3">
    <source>
        <dbReference type="Proteomes" id="UP001497472"/>
    </source>
</evidence>
<keyword evidence="3" id="KW-1185">Reference proteome</keyword>
<dbReference type="Proteomes" id="UP001497472">
    <property type="component" value="Unassembled WGS sequence"/>
</dbReference>
<reference evidence="2 3" key="1">
    <citation type="submission" date="2023-11" db="EMBL/GenBank/DDBJ databases">
        <authorList>
            <person name="Okamura Y."/>
        </authorList>
    </citation>
    <scope>NUCLEOTIDE SEQUENCE [LARGE SCALE GENOMIC DNA]</scope>
</reference>
<evidence type="ECO:0000313" key="2">
    <source>
        <dbReference type="EMBL" id="CAK1549766.1"/>
    </source>
</evidence>
<dbReference type="AlphaFoldDB" id="A0AAV1JLI1"/>
<feature type="compositionally biased region" description="Pro residues" evidence="1">
    <location>
        <begin position="45"/>
        <end position="56"/>
    </location>
</feature>
<name>A0AAV1JLI1_9NEOP</name>
<protein>
    <submittedName>
        <fullName evidence="2">Uncharacterized protein</fullName>
    </submittedName>
</protein>
<comment type="caution">
    <text evidence="2">The sequence shown here is derived from an EMBL/GenBank/DDBJ whole genome shotgun (WGS) entry which is preliminary data.</text>
</comment>
<sequence>MSLLPHPSAAAAGFATSLNLIPSFPHPCTSAPTPRDLHSLATPHPTIPPPPIPCSPRPAQSISIAPLSHSGKLSSRCGGGYLSVLSFGSKSRGMYVEVICGSREAGGTPRRALRSGRGEAPPRHELPEAWRPIA</sequence>
<feature type="compositionally biased region" description="Basic and acidic residues" evidence="1">
    <location>
        <begin position="116"/>
        <end position="128"/>
    </location>
</feature>
<evidence type="ECO:0000256" key="1">
    <source>
        <dbReference type="SAM" id="MobiDB-lite"/>
    </source>
</evidence>